<dbReference type="EMBL" id="JANBVB010000029">
    <property type="protein sequence ID" value="KAJ2899363.1"/>
    <property type="molecule type" value="Genomic_DNA"/>
</dbReference>
<organism evidence="1 2">
    <name type="scientific">Coemansia aciculifera</name>
    <dbReference type="NCBI Taxonomy" id="417176"/>
    <lineage>
        <taxon>Eukaryota</taxon>
        <taxon>Fungi</taxon>
        <taxon>Fungi incertae sedis</taxon>
        <taxon>Zoopagomycota</taxon>
        <taxon>Kickxellomycotina</taxon>
        <taxon>Kickxellomycetes</taxon>
        <taxon>Kickxellales</taxon>
        <taxon>Kickxellaceae</taxon>
        <taxon>Coemansia</taxon>
    </lineage>
</organism>
<proteinExistence type="predicted"/>
<evidence type="ECO:0000313" key="1">
    <source>
        <dbReference type="EMBL" id="KAJ2899363.1"/>
    </source>
</evidence>
<sequence length="225" mass="25546">MNRLFGTRKAAAPTPTLNDAILSTDARVSAFDVRIKKLEGELTGYRDKMQKMPEGPGKQTIRQRALRVLKQKKLYEAQRDQLMQQSFNMESAVIATENMQNTMTTMRTMEQTTKTMKSQYKSLNIDKLYDIQDDMEDMLEQAKEVQELMGRSYNLPDDIDERDLEAELDALGDDFNYEEKVPSYLNDAMPAMPELLPEAPQGATQQPADGGRPGDLARAEPALRM</sequence>
<gene>
    <name evidence="1" type="primary">VPS60</name>
    <name evidence="1" type="ORF">IWW38_001018</name>
</gene>
<dbReference type="Proteomes" id="UP001139981">
    <property type="component" value="Unassembled WGS sequence"/>
</dbReference>
<protein>
    <submittedName>
        <fullName evidence="1">Vacuolar protein-sorting-associated protein 60</fullName>
    </submittedName>
</protein>
<comment type="caution">
    <text evidence="1">The sequence shown here is derived from an EMBL/GenBank/DDBJ whole genome shotgun (WGS) entry which is preliminary data.</text>
</comment>
<keyword evidence="2" id="KW-1185">Reference proteome</keyword>
<evidence type="ECO:0000313" key="2">
    <source>
        <dbReference type="Proteomes" id="UP001139981"/>
    </source>
</evidence>
<reference evidence="1" key="1">
    <citation type="submission" date="2022-07" db="EMBL/GenBank/DDBJ databases">
        <title>Phylogenomic reconstructions and comparative analyses of Kickxellomycotina fungi.</title>
        <authorList>
            <person name="Reynolds N.K."/>
            <person name="Stajich J.E."/>
            <person name="Barry K."/>
            <person name="Grigoriev I.V."/>
            <person name="Crous P."/>
            <person name="Smith M.E."/>
        </authorList>
    </citation>
    <scope>NUCLEOTIDE SEQUENCE</scope>
    <source>
        <strain evidence="1">CBS 190363</strain>
    </source>
</reference>
<accession>A0ACC1M9B4</accession>
<name>A0ACC1M9B4_9FUNG</name>